<organism evidence="2">
    <name type="scientific">Streptomyces lasalocidi</name>
    <name type="common">Streptomyces lasaliensis</name>
    <dbReference type="NCBI Taxonomy" id="324833"/>
    <lineage>
        <taxon>Bacteria</taxon>
        <taxon>Bacillati</taxon>
        <taxon>Actinomycetota</taxon>
        <taxon>Actinomycetes</taxon>
        <taxon>Kitasatosporales</taxon>
        <taxon>Streptomycetaceae</taxon>
        <taxon>Streptomyces</taxon>
    </lineage>
</organism>
<accession>B6ZK54</accession>
<reference evidence="2" key="1">
    <citation type="journal article" date="2008" name="J. Am. Chem. Soc.">
        <title>Epoxide hydrolase Lsd19 for polyether formation in the biosynthesis of lasalocid A: direct experimental evidence on polyene-polyepoxide hypothesis in polyether biosynthesis.</title>
        <authorList>
            <person name="Shichijo Y."/>
            <person name="Migita A."/>
            <person name="Oguri H."/>
            <person name="Watanabe M."/>
            <person name="Tokiwano T."/>
            <person name="Watanabe K."/>
            <person name="Oikawa H."/>
        </authorList>
    </citation>
    <scope>NUCLEOTIDE SEQUENCE</scope>
    <source>
        <strain evidence="2">ATCC 31180</strain>
        <plasmid evidence="2">pKSL</plasmid>
    </source>
</reference>
<dbReference type="AlphaFoldDB" id="B6ZK54"/>
<dbReference type="Gene3D" id="2.60.20.10">
    <property type="entry name" value="Crystallins"/>
    <property type="match status" value="1"/>
</dbReference>
<name>B6ZK54_STRLS</name>
<evidence type="ECO:0000313" key="2">
    <source>
        <dbReference type="EMBL" id="BAG85016.1"/>
    </source>
</evidence>
<gene>
    <name evidence="2" type="primary">lsd1</name>
</gene>
<evidence type="ECO:0000256" key="1">
    <source>
        <dbReference type="SAM" id="SignalP"/>
    </source>
</evidence>
<keyword evidence="1" id="KW-0732">Signal</keyword>
<proteinExistence type="predicted"/>
<dbReference type="EMBL" id="AB449340">
    <property type="protein sequence ID" value="BAG85016.1"/>
    <property type="molecule type" value="Genomic_DNA"/>
</dbReference>
<reference evidence="2" key="2">
    <citation type="journal article" date="2009" name="Biosci. Biotechnol. Biochem.">
        <title>Identification of a gene cluster of polyether antibiotic lasalocid from Streptomyces lasaliensis.</title>
        <authorList>
            <person name="Migita A."/>
            <person name="Watanabe M."/>
            <person name="Hirose Y."/>
            <person name="Watanabe K."/>
            <person name="Tokiwano T."/>
            <person name="Kinashi H."/>
            <person name="Oikawa H."/>
        </authorList>
    </citation>
    <scope>NUCLEOTIDE SEQUENCE</scope>
    <source>
        <strain evidence="2">ATCC 31180</strain>
        <plasmid evidence="2">pKSL</plasmid>
    </source>
</reference>
<geneLocation type="plasmid" evidence="2">
    <name>pKSL</name>
</geneLocation>
<feature type="chain" id="PRO_5002850787" description="Secreted protein" evidence="1">
    <location>
        <begin position="26"/>
        <end position="233"/>
    </location>
</feature>
<evidence type="ECO:0008006" key="3">
    <source>
        <dbReference type="Google" id="ProtNLM"/>
    </source>
</evidence>
<sequence length="233" mass="24538">MNVRLAGVTAVTALALVTLPGTAGAAQAATQSADHGGHCVLDLTGRARVSCFDTFSGAIAHATGGKVQLPAGATQVEGRYLTQLRQANSAALSSVAIGTLYNDANRKGHSWTITRSSDCDADPDIDWTYSNLSGVKAVAIGTLYNDANRKGHSWTITRSSDCDADPDIDWTYSNLSGVKDASGFDWNDEIGSAVQYGQCEAVYYEHSYFQGARVSGDWSGGALDDEVSSIAWS</sequence>
<protein>
    <recommendedName>
        <fullName evidence="3">Secreted protein</fullName>
    </recommendedName>
</protein>
<feature type="signal peptide" evidence="1">
    <location>
        <begin position="1"/>
        <end position="25"/>
    </location>
</feature>
<keyword evidence="2" id="KW-0614">Plasmid</keyword>